<organism evidence="3 4">
    <name type="scientific">Halomonas heilongjiangensis</name>
    <dbReference type="NCBI Taxonomy" id="1387883"/>
    <lineage>
        <taxon>Bacteria</taxon>
        <taxon>Pseudomonadati</taxon>
        <taxon>Pseudomonadota</taxon>
        <taxon>Gammaproteobacteria</taxon>
        <taxon>Oceanospirillales</taxon>
        <taxon>Halomonadaceae</taxon>
        <taxon>Halomonas</taxon>
    </lineage>
</organism>
<gene>
    <name evidence="3" type="ORF">C1H66_08590</name>
</gene>
<evidence type="ECO:0000313" key="4">
    <source>
        <dbReference type="Proteomes" id="UP000235346"/>
    </source>
</evidence>
<feature type="compositionally biased region" description="Basic and acidic residues" evidence="1">
    <location>
        <begin position="108"/>
        <end position="129"/>
    </location>
</feature>
<keyword evidence="4" id="KW-1185">Reference proteome</keyword>
<accession>A0A2N7TPL4</accession>
<dbReference type="PROSITE" id="PS51257">
    <property type="entry name" value="PROKAR_LIPOPROTEIN"/>
    <property type="match status" value="1"/>
</dbReference>
<evidence type="ECO:0000256" key="1">
    <source>
        <dbReference type="SAM" id="MobiDB-lite"/>
    </source>
</evidence>
<comment type="caution">
    <text evidence="3">The sequence shown here is derived from an EMBL/GenBank/DDBJ whole genome shotgun (WGS) entry which is preliminary data.</text>
</comment>
<feature type="region of interest" description="Disordered" evidence="1">
    <location>
        <begin position="90"/>
        <end position="142"/>
    </location>
</feature>
<sequence>MKHAFRTAWWRVIPLSMLLGGCASSLGPISWETGYRQVAVDPADGDAAQRLAIVPNTCRAQPDQTGIVTLPSGCANDLNLQRMVERPDDLLHGREMGPASAAPVAAAARERLDGREQANNRRVQLESEARSATGRSATTGDL</sequence>
<feature type="chain" id="PRO_5014976825" description="DUF4124 domain-containing protein" evidence="2">
    <location>
        <begin position="26"/>
        <end position="142"/>
    </location>
</feature>
<feature type="signal peptide" evidence="2">
    <location>
        <begin position="1"/>
        <end position="25"/>
    </location>
</feature>
<proteinExistence type="predicted"/>
<protein>
    <recommendedName>
        <fullName evidence="5">DUF4124 domain-containing protein</fullName>
    </recommendedName>
</protein>
<feature type="compositionally biased region" description="Polar residues" evidence="1">
    <location>
        <begin position="133"/>
        <end position="142"/>
    </location>
</feature>
<evidence type="ECO:0000313" key="3">
    <source>
        <dbReference type="EMBL" id="PMR70134.1"/>
    </source>
</evidence>
<feature type="compositionally biased region" description="Low complexity" evidence="1">
    <location>
        <begin position="98"/>
        <end position="107"/>
    </location>
</feature>
<dbReference type="RefSeq" id="WP_102627473.1">
    <property type="nucleotide sequence ID" value="NZ_PDOH01000001.1"/>
</dbReference>
<dbReference type="OrthoDB" id="6892976at2"/>
<evidence type="ECO:0000256" key="2">
    <source>
        <dbReference type="SAM" id="SignalP"/>
    </source>
</evidence>
<evidence type="ECO:0008006" key="5">
    <source>
        <dbReference type="Google" id="ProtNLM"/>
    </source>
</evidence>
<reference evidence="3 4" key="1">
    <citation type="submission" date="2018-01" db="EMBL/GenBank/DDBJ databases">
        <title>Halomonas endophytica sp. nov., isolated from storage liquid in the stems of Populus euphratica.</title>
        <authorList>
            <person name="Chen C."/>
        </authorList>
    </citation>
    <scope>NUCLEOTIDE SEQUENCE [LARGE SCALE GENOMIC DNA]</scope>
    <source>
        <strain evidence="3 4">DSM 26881</strain>
    </source>
</reference>
<dbReference type="AlphaFoldDB" id="A0A2N7TPL4"/>
<name>A0A2N7TPL4_9GAMM</name>
<dbReference type="Proteomes" id="UP000235346">
    <property type="component" value="Unassembled WGS sequence"/>
</dbReference>
<keyword evidence="2" id="KW-0732">Signal</keyword>
<dbReference type="EMBL" id="PNRE01000036">
    <property type="protein sequence ID" value="PMR70134.1"/>
    <property type="molecule type" value="Genomic_DNA"/>
</dbReference>